<dbReference type="GO" id="GO:0000976">
    <property type="term" value="F:transcription cis-regulatory region binding"/>
    <property type="evidence" value="ECO:0007669"/>
    <property type="project" value="TreeGrafter"/>
</dbReference>
<accession>I7M919</accession>
<protein>
    <submittedName>
        <fullName evidence="2">Uncharacterized protein</fullName>
    </submittedName>
</protein>
<feature type="compositionally biased region" description="Basic and acidic residues" evidence="1">
    <location>
        <begin position="816"/>
        <end position="840"/>
    </location>
</feature>
<name>I7M919_TETTS</name>
<dbReference type="GO" id="GO:0006367">
    <property type="term" value="P:transcription initiation at RNA polymerase II promoter"/>
    <property type="evidence" value="ECO:0007669"/>
    <property type="project" value="TreeGrafter"/>
</dbReference>
<dbReference type="InParanoid" id="I7M919"/>
<evidence type="ECO:0000313" key="3">
    <source>
        <dbReference type="Proteomes" id="UP000009168"/>
    </source>
</evidence>
<keyword evidence="3" id="KW-1185">Reference proteome</keyword>
<dbReference type="RefSeq" id="XP_001020786.2">
    <property type="nucleotide sequence ID" value="XM_001020786.2"/>
</dbReference>
<feature type="compositionally biased region" description="Basic and acidic residues" evidence="1">
    <location>
        <begin position="1536"/>
        <end position="1547"/>
    </location>
</feature>
<dbReference type="Proteomes" id="UP000009168">
    <property type="component" value="Unassembled WGS sequence"/>
</dbReference>
<organism evidence="2 3">
    <name type="scientific">Tetrahymena thermophila (strain SB210)</name>
    <dbReference type="NCBI Taxonomy" id="312017"/>
    <lineage>
        <taxon>Eukaryota</taxon>
        <taxon>Sar</taxon>
        <taxon>Alveolata</taxon>
        <taxon>Ciliophora</taxon>
        <taxon>Intramacronucleata</taxon>
        <taxon>Oligohymenophorea</taxon>
        <taxon>Hymenostomatida</taxon>
        <taxon>Tetrahymenina</taxon>
        <taxon>Tetrahymenidae</taxon>
        <taxon>Tetrahymena</taxon>
    </lineage>
</organism>
<reference evidence="3" key="1">
    <citation type="journal article" date="2006" name="PLoS Biol.">
        <title>Macronuclear genome sequence of the ciliate Tetrahymena thermophila, a model eukaryote.</title>
        <authorList>
            <person name="Eisen J.A."/>
            <person name="Coyne R.S."/>
            <person name="Wu M."/>
            <person name="Wu D."/>
            <person name="Thiagarajan M."/>
            <person name="Wortman J.R."/>
            <person name="Badger J.H."/>
            <person name="Ren Q."/>
            <person name="Amedeo P."/>
            <person name="Jones K.M."/>
            <person name="Tallon L.J."/>
            <person name="Delcher A.L."/>
            <person name="Salzberg S.L."/>
            <person name="Silva J.C."/>
            <person name="Haas B.J."/>
            <person name="Majoros W.H."/>
            <person name="Farzad M."/>
            <person name="Carlton J.M."/>
            <person name="Smith R.K. Jr."/>
            <person name="Garg J."/>
            <person name="Pearlman R.E."/>
            <person name="Karrer K.M."/>
            <person name="Sun L."/>
            <person name="Manning G."/>
            <person name="Elde N.C."/>
            <person name="Turkewitz A.P."/>
            <person name="Asai D.J."/>
            <person name="Wilkes D.E."/>
            <person name="Wang Y."/>
            <person name="Cai H."/>
            <person name="Collins K."/>
            <person name="Stewart B.A."/>
            <person name="Lee S.R."/>
            <person name="Wilamowska K."/>
            <person name="Weinberg Z."/>
            <person name="Ruzzo W.L."/>
            <person name="Wloga D."/>
            <person name="Gaertig J."/>
            <person name="Frankel J."/>
            <person name="Tsao C.-C."/>
            <person name="Gorovsky M.A."/>
            <person name="Keeling P.J."/>
            <person name="Waller R.F."/>
            <person name="Patron N.J."/>
            <person name="Cherry J.M."/>
            <person name="Stover N.A."/>
            <person name="Krieger C.J."/>
            <person name="del Toro C."/>
            <person name="Ryder H.F."/>
            <person name="Williamson S.C."/>
            <person name="Barbeau R.A."/>
            <person name="Hamilton E.P."/>
            <person name="Orias E."/>
        </authorList>
    </citation>
    <scope>NUCLEOTIDE SEQUENCE [LARGE SCALE GENOMIC DNA]</scope>
    <source>
        <strain evidence="3">SB210</strain>
    </source>
</reference>
<dbReference type="eggNOG" id="KOG3789">
    <property type="taxonomic scope" value="Eukaryota"/>
</dbReference>
<evidence type="ECO:0000256" key="1">
    <source>
        <dbReference type="SAM" id="MobiDB-lite"/>
    </source>
</evidence>
<dbReference type="InterPro" id="IPR037813">
    <property type="entry name" value="TAF2"/>
</dbReference>
<feature type="region of interest" description="Disordered" evidence="1">
    <location>
        <begin position="726"/>
        <end position="753"/>
    </location>
</feature>
<dbReference type="STRING" id="312017.I7M919"/>
<dbReference type="OrthoDB" id="308861at2759"/>
<dbReference type="EMBL" id="GG662612">
    <property type="protein sequence ID" value="EAS00541.2"/>
    <property type="molecule type" value="Genomic_DNA"/>
</dbReference>
<gene>
    <name evidence="2" type="ORF">TTHERM_00408940</name>
</gene>
<sequence>MTYRLHVEKQSIFLEIDPKKRTVKGQTKFLLTIVEGFENKENQNNNKNFQGENQKNVKKDGLDGLNEIAKQQSMMGDPRVQNLQRNMSVLSDIDDRMIEEKMNIEGLDKDVIGKKEENVIPESMNMHLYAQQMNLTNIVYQKIQGDDILNLREYYYMSPEKQALILSSILPTPVSIDQYIVTHRKCFENKEISGIQLFFDVDKELMQSAIDNQDENPNDDQNQIQVEALNYQGLLTVDYEMENPVAGIRFLENERYVNTQESEFSDIQTVKINEIFVLTEYFVRSAQYWVPSLDREVFITDLNVVVQSDKTIFQQQEYDYLALCSGDLKEQLIDENGKILFKYSIQKKIKTDHIGICIGKFKTELSNFKTQKNNQVLIASSIGVDKKRLDVTLILIESILKSIAQQQLQDLSEYLNIYKIIFLPNIFTQSHMTVTVFEENDSNQTPFQSNKLIANSMYNYQENITKQFDYTLDQLPQGFYKLGCIDEFFLAPLLAQTQIEQNFRLLQYFKLINFSICQQKVSVGTRYHVDYWILIGVNGYMTDLYYKTLLSDKENAFEFRLLMAKQFEKLNYLVEQGEEVAPLSCADELTFGFEKFVDEVYILKARLIFHILAIKCNSKGSEFVNSILDSAEKDQKITTDYIFKFIHKNYSIKDKNFRKQFIECTGIPHFAFEYEDSRKENKISVQVTQTALQEEYFRYHNYYRNELEKKNCIHSHQMRMLENETIGEQGDSSDEEGEESKSQAHKDEKPKIITKDNLGNGRLIVPLILKSSRFFQGKLELIVSEVRDKDQQNVSIQKDDEIKMITLDKNHKFKRDVAYRSETRKNNGKKKEDDEDDSKKKQQGSKKKQDELEKVWIKIDPSNKYLLSLDFPQQNLHSLLTQLMKDKKHRYKYISVTLYLLRQLRNKNYDQDSYDIVKNLKLIIQKDDLETDLQVEILDVIIRNSSKVKKARQECFNLLEELIKKNVIGQDKSLLPNNFQSYKKYMILMTIIRGLPYCYDENISVDADKQYPPENTIRYLLKLIKENDNSINRFDDSIYRANLIGSLLLTNHPYFKKTILKEVIRCLELEYIECSLNDVVFKAIIMNYYFFLMKNELICKNKFGEGEEDEIEDIKIELNDKMIEENNGEVKQVNGNSQPYKNGNSNENGINGYSKVKESKGVVIQTENQDLQVFIDQINQQIQDFKVQKNQVNMKGIYLYDKFLRKEDSNSYLPHQMFMYLIKKIEKARLNFVKCQDYINYLAILKQYVHVNINSFVEDMQFKLDYHQNMLFAQVIWEQLVSSASLVNPYVRLYWVKMYRDIYFHWAPFCTILRKQYVQEEEDIGFCVDKNWINWSKSDGDKKDQSDEQKYRQIFKQKKRKRINSEINIKDQILSFCKKDKGNINVIRISKFILDFLIKQTDHQNKMNQELQQNQSNGVMDANSNNITINVKLQTFKQVKRSLKKDKYKTFEEVKRQTLQVPDEYMNQQKINSKQCTLLKELINHCFDTAQEIYNGHLKKQKNIVIDNSNQMIQQQYKSQIKSLAPPQGQPQRRVSIQEEKNRIHFN</sequence>
<dbReference type="KEGG" id="tet:TTHERM_00408940"/>
<dbReference type="GeneID" id="7846007"/>
<feature type="region of interest" description="Disordered" evidence="1">
    <location>
        <begin position="1523"/>
        <end position="1547"/>
    </location>
</feature>
<dbReference type="PANTHER" id="PTHR15137">
    <property type="entry name" value="TRANSCRIPTION INITIATION FACTOR TFIID"/>
    <property type="match status" value="1"/>
</dbReference>
<proteinExistence type="predicted"/>
<feature type="region of interest" description="Disordered" evidence="1">
    <location>
        <begin position="816"/>
        <end position="847"/>
    </location>
</feature>
<dbReference type="GO" id="GO:0005669">
    <property type="term" value="C:transcription factor TFIID complex"/>
    <property type="evidence" value="ECO:0007669"/>
    <property type="project" value="InterPro"/>
</dbReference>
<dbReference type="GO" id="GO:0003682">
    <property type="term" value="F:chromatin binding"/>
    <property type="evidence" value="ECO:0007669"/>
    <property type="project" value="TreeGrafter"/>
</dbReference>
<evidence type="ECO:0000313" key="2">
    <source>
        <dbReference type="EMBL" id="EAS00541.2"/>
    </source>
</evidence>
<dbReference type="PANTHER" id="PTHR15137:SF9">
    <property type="entry name" value="TRANSCRIPTION INITIATION FACTOR TFIID SUBUNIT 2"/>
    <property type="match status" value="1"/>
</dbReference>
<feature type="compositionally biased region" description="Basic and acidic residues" evidence="1">
    <location>
        <begin position="739"/>
        <end position="753"/>
    </location>
</feature>
<dbReference type="GO" id="GO:0016251">
    <property type="term" value="F:RNA polymerase II general transcription initiation factor activity"/>
    <property type="evidence" value="ECO:0007669"/>
    <property type="project" value="TreeGrafter"/>
</dbReference>